<dbReference type="RefSeq" id="WP_022922140.1">
    <property type="nucleotide sequence ID" value="NZ_BMLB01000006.1"/>
</dbReference>
<organism evidence="2 3">
    <name type="scientific">Ornithinimicrobium pekingense</name>
    <dbReference type="NCBI Taxonomy" id="384677"/>
    <lineage>
        <taxon>Bacteria</taxon>
        <taxon>Bacillati</taxon>
        <taxon>Actinomycetota</taxon>
        <taxon>Actinomycetes</taxon>
        <taxon>Micrococcales</taxon>
        <taxon>Ornithinimicrobiaceae</taxon>
        <taxon>Ornithinimicrobium</taxon>
    </lineage>
</organism>
<feature type="region of interest" description="Disordered" evidence="1">
    <location>
        <begin position="1"/>
        <end position="95"/>
    </location>
</feature>
<name>A0ABQ2FAS1_9MICO</name>
<comment type="caution">
    <text evidence="2">The sequence shown here is derived from an EMBL/GenBank/DDBJ whole genome shotgun (WGS) entry which is preliminary data.</text>
</comment>
<evidence type="ECO:0000313" key="2">
    <source>
        <dbReference type="EMBL" id="GGK78459.1"/>
    </source>
</evidence>
<dbReference type="EMBL" id="BMLB01000006">
    <property type="protein sequence ID" value="GGK78459.1"/>
    <property type="molecule type" value="Genomic_DNA"/>
</dbReference>
<sequence>MGIVPGQDPGYTDEPLLADEPLPPGVEDISGDVDALEKRIRERGPEEVEQADERADAVEGGSSGGAGGADAAQDPTSDEGADAEDPQAQHGDGPG</sequence>
<feature type="compositionally biased region" description="Acidic residues" evidence="1">
    <location>
        <begin position="76"/>
        <end position="85"/>
    </location>
</feature>
<keyword evidence="3" id="KW-1185">Reference proteome</keyword>
<accession>A0ABQ2FAS1</accession>
<evidence type="ECO:0000313" key="3">
    <source>
        <dbReference type="Proteomes" id="UP000662111"/>
    </source>
</evidence>
<evidence type="ECO:0000256" key="1">
    <source>
        <dbReference type="SAM" id="MobiDB-lite"/>
    </source>
</evidence>
<proteinExistence type="predicted"/>
<feature type="compositionally biased region" description="Basic and acidic residues" evidence="1">
    <location>
        <begin position="35"/>
        <end position="57"/>
    </location>
</feature>
<gene>
    <name evidence="2" type="ORF">GCM10011509_28740</name>
</gene>
<protein>
    <submittedName>
        <fullName evidence="2">Uncharacterized protein</fullName>
    </submittedName>
</protein>
<dbReference type="Proteomes" id="UP000662111">
    <property type="component" value="Unassembled WGS sequence"/>
</dbReference>
<reference evidence="3" key="1">
    <citation type="journal article" date="2019" name="Int. J. Syst. Evol. Microbiol.">
        <title>The Global Catalogue of Microorganisms (GCM) 10K type strain sequencing project: providing services to taxonomists for standard genome sequencing and annotation.</title>
        <authorList>
            <consortium name="The Broad Institute Genomics Platform"/>
            <consortium name="The Broad Institute Genome Sequencing Center for Infectious Disease"/>
            <person name="Wu L."/>
            <person name="Ma J."/>
        </authorList>
    </citation>
    <scope>NUCLEOTIDE SEQUENCE [LARGE SCALE GENOMIC DNA]</scope>
    <source>
        <strain evidence="3">CGMCC 1.5362</strain>
    </source>
</reference>